<feature type="region of interest" description="Disordered" evidence="2">
    <location>
        <begin position="22"/>
        <end position="50"/>
    </location>
</feature>
<reference evidence="3 4" key="1">
    <citation type="submission" date="2017-08" db="EMBL/GenBank/DDBJ databases">
        <title>Infants hospitalized years apart are colonized by the same room-sourced microbial strains.</title>
        <authorList>
            <person name="Brooks B."/>
            <person name="Olm M.R."/>
            <person name="Firek B.A."/>
            <person name="Baker R."/>
            <person name="Thomas B.C."/>
            <person name="Morowitz M.J."/>
            <person name="Banfield J.F."/>
        </authorList>
    </citation>
    <scope>NUCLEOTIDE SEQUENCE [LARGE SCALE GENOMIC DNA]</scope>
    <source>
        <strain evidence="3">S2_018_000_R3_119</strain>
    </source>
</reference>
<accession>A0A2W4YIU6</accession>
<organism evidence="3 4">
    <name type="scientific">Sphingomonas taxi</name>
    <dbReference type="NCBI Taxonomy" id="1549858"/>
    <lineage>
        <taxon>Bacteria</taxon>
        <taxon>Pseudomonadati</taxon>
        <taxon>Pseudomonadota</taxon>
        <taxon>Alphaproteobacteria</taxon>
        <taxon>Sphingomonadales</taxon>
        <taxon>Sphingomonadaceae</taxon>
        <taxon>Sphingomonas</taxon>
    </lineage>
</organism>
<proteinExistence type="predicted"/>
<name>A0A2W4YIU6_9SPHN</name>
<dbReference type="EMBL" id="QFMX01000152">
    <property type="protein sequence ID" value="PZO69643.1"/>
    <property type="molecule type" value="Genomic_DNA"/>
</dbReference>
<evidence type="ECO:0000256" key="2">
    <source>
        <dbReference type="SAM" id="MobiDB-lite"/>
    </source>
</evidence>
<sequence>MRKDDGGYAIDPAELGRVYELDAARLERTPEPDNDDGHDDGHAERGETLAERIERESEIRILTAQIEALRELIAGEKARREVAEADRDRWAQQAERVAGLLPPPSPVTPSAPPVRQGFLASLFSRRAA</sequence>
<dbReference type="AlphaFoldDB" id="A0A2W4YIU6"/>
<evidence type="ECO:0000313" key="4">
    <source>
        <dbReference type="Proteomes" id="UP000249555"/>
    </source>
</evidence>
<feature type="compositionally biased region" description="Basic and acidic residues" evidence="2">
    <location>
        <begin position="22"/>
        <end position="31"/>
    </location>
</feature>
<protein>
    <submittedName>
        <fullName evidence="3">Uncharacterized protein</fullName>
    </submittedName>
</protein>
<feature type="coiled-coil region" evidence="1">
    <location>
        <begin position="59"/>
        <end position="86"/>
    </location>
</feature>
<dbReference type="Proteomes" id="UP000249555">
    <property type="component" value="Unassembled WGS sequence"/>
</dbReference>
<gene>
    <name evidence="3" type="ORF">DI640_15290</name>
</gene>
<keyword evidence="1" id="KW-0175">Coiled coil</keyword>
<evidence type="ECO:0000313" key="3">
    <source>
        <dbReference type="EMBL" id="PZO69643.1"/>
    </source>
</evidence>
<comment type="caution">
    <text evidence="3">The sequence shown here is derived from an EMBL/GenBank/DDBJ whole genome shotgun (WGS) entry which is preliminary data.</text>
</comment>
<feature type="compositionally biased region" description="Basic and acidic residues" evidence="2">
    <location>
        <begin position="39"/>
        <end position="50"/>
    </location>
</feature>
<evidence type="ECO:0000256" key="1">
    <source>
        <dbReference type="SAM" id="Coils"/>
    </source>
</evidence>